<keyword evidence="1" id="KW-0812">Transmembrane</keyword>
<keyword evidence="3" id="KW-1185">Reference proteome</keyword>
<feature type="transmembrane region" description="Helical" evidence="1">
    <location>
        <begin position="32"/>
        <end position="49"/>
    </location>
</feature>
<protein>
    <submittedName>
        <fullName evidence="2">DUF3159 domain-containing protein</fullName>
    </submittedName>
</protein>
<organism evidence="2 3">
    <name type="scientific">Nocardioides plantarum</name>
    <dbReference type="NCBI Taxonomy" id="29299"/>
    <lineage>
        <taxon>Bacteria</taxon>
        <taxon>Bacillati</taxon>
        <taxon>Actinomycetota</taxon>
        <taxon>Actinomycetes</taxon>
        <taxon>Propionibacteriales</taxon>
        <taxon>Nocardioidaceae</taxon>
        <taxon>Nocardioides</taxon>
    </lineage>
</organism>
<evidence type="ECO:0000256" key="1">
    <source>
        <dbReference type="SAM" id="Phobius"/>
    </source>
</evidence>
<feature type="transmembrane region" description="Helical" evidence="1">
    <location>
        <begin position="191"/>
        <end position="208"/>
    </location>
</feature>
<evidence type="ECO:0000313" key="3">
    <source>
        <dbReference type="Proteomes" id="UP001589750"/>
    </source>
</evidence>
<feature type="transmembrane region" description="Helical" evidence="1">
    <location>
        <begin position="111"/>
        <end position="133"/>
    </location>
</feature>
<proteinExistence type="predicted"/>
<gene>
    <name evidence="2" type="ORF">ACFFRI_02470</name>
</gene>
<evidence type="ECO:0000313" key="2">
    <source>
        <dbReference type="EMBL" id="MFB9311895.1"/>
    </source>
</evidence>
<keyword evidence="1" id="KW-1133">Transmembrane helix</keyword>
<feature type="transmembrane region" description="Helical" evidence="1">
    <location>
        <begin position="165"/>
        <end position="185"/>
    </location>
</feature>
<name>A0ABV5K7P4_9ACTN</name>
<dbReference type="Proteomes" id="UP001589750">
    <property type="component" value="Unassembled WGS sequence"/>
</dbReference>
<accession>A0ABV5K7P4</accession>
<dbReference type="Pfam" id="PF11361">
    <property type="entry name" value="DUF3159"/>
    <property type="match status" value="1"/>
</dbReference>
<dbReference type="RefSeq" id="WP_140010891.1">
    <property type="nucleotide sequence ID" value="NZ_JBHMDG010000002.1"/>
</dbReference>
<dbReference type="EMBL" id="JBHMDG010000002">
    <property type="protein sequence ID" value="MFB9311895.1"/>
    <property type="molecule type" value="Genomic_DNA"/>
</dbReference>
<feature type="transmembrane region" description="Helical" evidence="1">
    <location>
        <begin position="55"/>
        <end position="73"/>
    </location>
</feature>
<sequence>MSEPVEKPAATVETVEAMVRAQMSKALGGRRGMIEAAIPGLLFTAIWLPTKDLRLALIVSLASAGVALALRLLQRSTLQYVLNAVFSIGIGYLFVRLAARGGGSEDDQALAFFLPGILYSLAYTILLFGSVVARWPALGFMLGSVTGDPTAWHDEPQVVRLCGRLTLLLGAPGAVGVLLQGPVWLLGYQDVIGTGTAVAVIAGLRYGLGWPLRIASWSAMVWLLARNATPLESAAPDAPA</sequence>
<reference evidence="2 3" key="1">
    <citation type="submission" date="2024-09" db="EMBL/GenBank/DDBJ databases">
        <authorList>
            <person name="Sun Q."/>
            <person name="Mori K."/>
        </authorList>
    </citation>
    <scope>NUCLEOTIDE SEQUENCE [LARGE SCALE GENOMIC DNA]</scope>
    <source>
        <strain evidence="2 3">JCM 9626</strain>
    </source>
</reference>
<feature type="transmembrane region" description="Helical" evidence="1">
    <location>
        <begin position="80"/>
        <end position="99"/>
    </location>
</feature>
<comment type="caution">
    <text evidence="2">The sequence shown here is derived from an EMBL/GenBank/DDBJ whole genome shotgun (WGS) entry which is preliminary data.</text>
</comment>
<dbReference type="InterPro" id="IPR016566">
    <property type="entry name" value="UCP010219"/>
</dbReference>
<keyword evidence="1" id="KW-0472">Membrane</keyword>